<organism evidence="3 4">
    <name type="scientific">Cyanobium usitatum str. Tous</name>
    <dbReference type="NCBI Taxonomy" id="2116684"/>
    <lineage>
        <taxon>Bacteria</taxon>
        <taxon>Bacillati</taxon>
        <taxon>Cyanobacteriota</taxon>
        <taxon>Cyanophyceae</taxon>
        <taxon>Synechococcales</taxon>
        <taxon>Prochlorococcaceae</taxon>
        <taxon>Cyanobium</taxon>
    </lineage>
</organism>
<dbReference type="Proteomes" id="UP000243002">
    <property type="component" value="Unassembled WGS sequence"/>
</dbReference>
<proteinExistence type="predicted"/>
<name>A0A2P7MYD9_9CYAN</name>
<dbReference type="AlphaFoldDB" id="A0A2P7MYD9"/>
<accession>A0A2P7MYD9</accession>
<comment type="caution">
    <text evidence="3">The sequence shown here is derived from an EMBL/GenBank/DDBJ whole genome shotgun (WGS) entry which is preliminary data.</text>
</comment>
<keyword evidence="1" id="KW-0812">Transmembrane</keyword>
<dbReference type="RefSeq" id="WP_106502221.1">
    <property type="nucleotide sequence ID" value="NZ_PXXO01000004.1"/>
</dbReference>
<protein>
    <submittedName>
        <fullName evidence="3">Peptidase</fullName>
    </submittedName>
</protein>
<keyword evidence="1" id="KW-0472">Membrane</keyword>
<gene>
    <name evidence="3" type="ORF">C7K55_04410</name>
</gene>
<evidence type="ECO:0000259" key="2">
    <source>
        <dbReference type="Pfam" id="PF01957"/>
    </source>
</evidence>
<evidence type="ECO:0000256" key="1">
    <source>
        <dbReference type="SAM" id="Phobius"/>
    </source>
</evidence>
<keyword evidence="4" id="KW-1185">Reference proteome</keyword>
<evidence type="ECO:0000313" key="4">
    <source>
        <dbReference type="Proteomes" id="UP000243002"/>
    </source>
</evidence>
<feature type="transmembrane region" description="Helical" evidence="1">
    <location>
        <begin position="49"/>
        <end position="67"/>
    </location>
</feature>
<dbReference type="Gene3D" id="2.40.50.140">
    <property type="entry name" value="Nucleic acid-binding proteins"/>
    <property type="match status" value="1"/>
</dbReference>
<reference evidence="3 4" key="1">
    <citation type="journal article" date="2018" name="Environ. Microbiol.">
        <title>Ecological and genomic features of two widespread freshwater picocyanobacteria.</title>
        <authorList>
            <person name="Cabello-Yeves P.J."/>
            <person name="Picazo A."/>
            <person name="Camacho A."/>
            <person name="Callieri C."/>
            <person name="Rosselli R."/>
            <person name="Roda-Garcia J.J."/>
            <person name="Coutinho F.H."/>
            <person name="Rodriguez-Valera F."/>
        </authorList>
    </citation>
    <scope>NUCLEOTIDE SEQUENCE [LARGE SCALE GENOMIC DNA]</scope>
    <source>
        <strain evidence="3 4">Tous</strain>
    </source>
</reference>
<dbReference type="Pfam" id="PF01957">
    <property type="entry name" value="NfeD"/>
    <property type="match status" value="1"/>
</dbReference>
<dbReference type="InterPro" id="IPR012340">
    <property type="entry name" value="NA-bd_OB-fold"/>
</dbReference>
<sequence>MAPVSLLCLLLATGLLLLALAGAEVDGLLPAAVVALVLSVATAWLPLPPLLQLGLLAGLTGLGVLGLRRWSARQRHRSLPPAENATVLSGFNGSDTGRVRWHGQSWSAVNLGSSQALSPGATVTVLGREGNQLQVLGPG</sequence>
<dbReference type="InterPro" id="IPR002810">
    <property type="entry name" value="NfeD-like_C"/>
</dbReference>
<evidence type="ECO:0000313" key="3">
    <source>
        <dbReference type="EMBL" id="PSJ06187.1"/>
    </source>
</evidence>
<dbReference type="OrthoDB" id="561497at2"/>
<dbReference type="EMBL" id="PXXO01000004">
    <property type="protein sequence ID" value="PSJ06187.1"/>
    <property type="molecule type" value="Genomic_DNA"/>
</dbReference>
<keyword evidence="1" id="KW-1133">Transmembrane helix</keyword>
<feature type="domain" description="NfeD-like C-terminal" evidence="2">
    <location>
        <begin position="84"/>
        <end position="135"/>
    </location>
</feature>